<dbReference type="AlphaFoldDB" id="A0A0F9QWX3"/>
<name>A0A0F9QWX3_9ZZZZ</name>
<comment type="caution">
    <text evidence="1">The sequence shown here is derived from an EMBL/GenBank/DDBJ whole genome shotgun (WGS) entry which is preliminary data.</text>
</comment>
<reference evidence="1" key="1">
    <citation type="journal article" date="2015" name="Nature">
        <title>Complex archaea that bridge the gap between prokaryotes and eukaryotes.</title>
        <authorList>
            <person name="Spang A."/>
            <person name="Saw J.H."/>
            <person name="Jorgensen S.L."/>
            <person name="Zaremba-Niedzwiedzka K."/>
            <person name="Martijn J."/>
            <person name="Lind A.E."/>
            <person name="van Eijk R."/>
            <person name="Schleper C."/>
            <person name="Guy L."/>
            <person name="Ettema T.J."/>
        </authorList>
    </citation>
    <scope>NUCLEOTIDE SEQUENCE</scope>
</reference>
<gene>
    <name evidence="1" type="ORF">LCGC14_0649450</name>
</gene>
<accession>A0A0F9QWX3</accession>
<organism evidence="1">
    <name type="scientific">marine sediment metagenome</name>
    <dbReference type="NCBI Taxonomy" id="412755"/>
    <lineage>
        <taxon>unclassified sequences</taxon>
        <taxon>metagenomes</taxon>
        <taxon>ecological metagenomes</taxon>
    </lineage>
</organism>
<feature type="non-terminal residue" evidence="1">
    <location>
        <position position="1"/>
    </location>
</feature>
<sequence length="121" mass="13366">FDIIDAMIGNGHKLEKIVESTSNLSQVRKADLQFGDMVFIKTRNSLYSISVLESDYYLVCGGWFDRKGLSPTKESISGCTWGGSIIKVDTLAACGLRLEFGNRVLTTPIQKVYVLRGNGKN</sequence>
<protein>
    <submittedName>
        <fullName evidence="1">Uncharacterized protein</fullName>
    </submittedName>
</protein>
<evidence type="ECO:0000313" key="1">
    <source>
        <dbReference type="EMBL" id="KKN48800.1"/>
    </source>
</evidence>
<proteinExistence type="predicted"/>
<dbReference type="EMBL" id="LAZR01001203">
    <property type="protein sequence ID" value="KKN48800.1"/>
    <property type="molecule type" value="Genomic_DNA"/>
</dbReference>